<organism evidence="3 4">
    <name type="scientific">Undibacterium luofuense</name>
    <dbReference type="NCBI Taxonomy" id="2828733"/>
    <lineage>
        <taxon>Bacteria</taxon>
        <taxon>Pseudomonadati</taxon>
        <taxon>Pseudomonadota</taxon>
        <taxon>Betaproteobacteria</taxon>
        <taxon>Burkholderiales</taxon>
        <taxon>Oxalobacteraceae</taxon>
        <taxon>Undibacterium</taxon>
    </lineage>
</organism>
<protein>
    <submittedName>
        <fullName evidence="3">ThiF family adenylyltransferase</fullName>
    </submittedName>
</protein>
<dbReference type="InterPro" id="IPR045886">
    <property type="entry name" value="ThiF/MoeB/HesA"/>
</dbReference>
<evidence type="ECO:0000259" key="1">
    <source>
        <dbReference type="Pfam" id="PF00899"/>
    </source>
</evidence>
<comment type="caution">
    <text evidence="3">The sequence shown here is derived from an EMBL/GenBank/DDBJ whole genome shotgun (WGS) entry which is preliminary data.</text>
</comment>
<keyword evidence="3" id="KW-0808">Transferase</keyword>
<dbReference type="GO" id="GO:0008641">
    <property type="term" value="F:ubiquitin-like modifier activating enzyme activity"/>
    <property type="evidence" value="ECO:0007669"/>
    <property type="project" value="InterPro"/>
</dbReference>
<dbReference type="Gene3D" id="3.40.50.720">
    <property type="entry name" value="NAD(P)-binding Rossmann-like Domain"/>
    <property type="match status" value="1"/>
</dbReference>
<dbReference type="Proteomes" id="UP000680067">
    <property type="component" value="Unassembled WGS sequence"/>
</dbReference>
<keyword evidence="3" id="KW-0548">Nucleotidyltransferase</keyword>
<dbReference type="InterPro" id="IPR035985">
    <property type="entry name" value="Ubiquitin-activating_enz"/>
</dbReference>
<dbReference type="SUPFAM" id="SSF69572">
    <property type="entry name" value="Activating enzymes of the ubiquitin-like proteins"/>
    <property type="match status" value="1"/>
</dbReference>
<dbReference type="PANTHER" id="PTHR43267:SF1">
    <property type="entry name" value="TRNA THREONYLCARBAMOYLADENOSINE DEHYDRATASE"/>
    <property type="match status" value="1"/>
</dbReference>
<accession>A0A941I6I4</accession>
<dbReference type="InterPro" id="IPR032701">
    <property type="entry name" value="Prok-E2_B_dom"/>
</dbReference>
<name>A0A941I6I4_9BURK</name>
<dbReference type="Pfam" id="PF14461">
    <property type="entry name" value="Prok-E2_B"/>
    <property type="match status" value="1"/>
</dbReference>
<evidence type="ECO:0000313" key="3">
    <source>
        <dbReference type="EMBL" id="MBR7781869.1"/>
    </source>
</evidence>
<dbReference type="InterPro" id="IPR000594">
    <property type="entry name" value="ThiF_NAD_FAD-bd"/>
</dbReference>
<dbReference type="GO" id="GO:0061504">
    <property type="term" value="P:cyclic threonylcarbamoyladenosine biosynthetic process"/>
    <property type="evidence" value="ECO:0007669"/>
    <property type="project" value="TreeGrafter"/>
</dbReference>
<keyword evidence="4" id="KW-1185">Reference proteome</keyword>
<dbReference type="Pfam" id="PF00899">
    <property type="entry name" value="ThiF"/>
    <property type="match status" value="1"/>
</dbReference>
<proteinExistence type="predicted"/>
<feature type="domain" description="Prokaryotic E2 family B" evidence="2">
    <location>
        <begin position="12"/>
        <end position="151"/>
    </location>
</feature>
<sequence>MSSQMHQILLGCGYRYTKTQHLPQKNPLLIHDKATGFYVKEYSTAGGAFKIALSFSGDPHIELPDAYVLNSPEQYRGCLLPHINFGWYLCYVEEMEADWNPNDLDGTYHQVDQQIQLTLDSSVSSVVEGTPDDVELEGEFSSYWLGDKTVYLLSEAEEGQNLQCLVAIAEPNKARPISKENEEWVAYHASHESECKIWLKQRSLMDSDSARILTRGFKIKPSRLAGVSWPPEDLKSVFEWLSEVDRAALIRILEHFVTNPVKRHLLLLDVLHQDMVALYVEFNLKATALGSYSVKKSRQKGTGRTVKHNALATGLSGKTSCNKFDRLSVTRADRKTILTRNRPRPEVGDLSGKRIALIGCGTIGGYLSGLLLRAGAGCGKGNFHLYDGDTFGPQNYGRHALTVTHFGQNKAVALAENLKSTIHLASQIEGIPLSFPITTEHLRRYDIVIDATGRPPVSKRLAKLINSMSSEQRPIVVHGFNDGNGRSSKVIVDDGHCCYGCLQADPTFYNQDGVDLRFKDIDHKSERHISCGSTYTPYDAAVSVITASMMQEAVLASLEPERPWTYSEHMFDGSRSRSSRHLSRQPKCGICYG</sequence>
<evidence type="ECO:0000259" key="2">
    <source>
        <dbReference type="Pfam" id="PF14461"/>
    </source>
</evidence>
<dbReference type="GO" id="GO:0016779">
    <property type="term" value="F:nucleotidyltransferase activity"/>
    <property type="evidence" value="ECO:0007669"/>
    <property type="project" value="UniProtKB-KW"/>
</dbReference>
<dbReference type="CDD" id="cd01483">
    <property type="entry name" value="E1_enzyme_family"/>
    <property type="match status" value="1"/>
</dbReference>
<feature type="domain" description="THIF-type NAD/FAD binding fold" evidence="1">
    <location>
        <begin position="349"/>
        <end position="573"/>
    </location>
</feature>
<dbReference type="EMBL" id="JAGSPN010000004">
    <property type="protein sequence ID" value="MBR7781869.1"/>
    <property type="molecule type" value="Genomic_DNA"/>
</dbReference>
<reference evidence="3" key="1">
    <citation type="submission" date="2021-04" db="EMBL/GenBank/DDBJ databases">
        <title>novel species isolated from subtropical streams in China.</title>
        <authorList>
            <person name="Lu H."/>
        </authorList>
    </citation>
    <scope>NUCLEOTIDE SEQUENCE</scope>
    <source>
        <strain evidence="3">LFS511W</strain>
    </source>
</reference>
<dbReference type="PANTHER" id="PTHR43267">
    <property type="entry name" value="TRNA THREONYLCARBAMOYLADENOSINE DEHYDRATASE"/>
    <property type="match status" value="1"/>
</dbReference>
<dbReference type="GO" id="GO:0061503">
    <property type="term" value="F:tRNA threonylcarbamoyladenosine dehydratase"/>
    <property type="evidence" value="ECO:0007669"/>
    <property type="project" value="TreeGrafter"/>
</dbReference>
<evidence type="ECO:0000313" key="4">
    <source>
        <dbReference type="Proteomes" id="UP000680067"/>
    </source>
</evidence>
<dbReference type="AlphaFoldDB" id="A0A941I6I4"/>
<gene>
    <name evidence="3" type="ORF">KDM89_06935</name>
</gene>